<keyword evidence="2" id="KW-1185">Reference proteome</keyword>
<name>A0A3P3U7T6_9BACL</name>
<sequence length="212" mass="23508">MSTYTKKLRLTKPDWEVDEIGPTLEALAANFQVLDDISPDYADSPPVSGNWPSKHILYANHLEIGGYVGWVNIRTGIAAPKWQKLKSYANGDRVVPAKDNGHYYTCIQTGYSGLIEPIFPVSDSGVVQDTRGGNTWNPNHVYQVDDIVFSTVDNGRFYVCIQSGESGDTEPGWVLVDGATTYDNNAVWHSYKIAKWQESGAAALYRPFGKIE</sequence>
<organism evidence="1 2">
    <name type="scientific">Paenibacillus oralis</name>
    <dbReference type="NCBI Taxonomy" id="2490856"/>
    <lineage>
        <taxon>Bacteria</taxon>
        <taxon>Bacillati</taxon>
        <taxon>Bacillota</taxon>
        <taxon>Bacilli</taxon>
        <taxon>Bacillales</taxon>
        <taxon>Paenibacillaceae</taxon>
        <taxon>Paenibacillus</taxon>
    </lineage>
</organism>
<evidence type="ECO:0000313" key="2">
    <source>
        <dbReference type="Proteomes" id="UP000267017"/>
    </source>
</evidence>
<protein>
    <submittedName>
        <fullName evidence="1">Uncharacterized protein</fullName>
    </submittedName>
</protein>
<dbReference type="AlphaFoldDB" id="A0A3P3U7T6"/>
<dbReference type="OrthoDB" id="2589801at2"/>
<gene>
    <name evidence="1" type="ORF">EHV15_28395</name>
</gene>
<dbReference type="Proteomes" id="UP000267017">
    <property type="component" value="Unassembled WGS sequence"/>
</dbReference>
<dbReference type="EMBL" id="RRCN01000001">
    <property type="protein sequence ID" value="RRJ66405.1"/>
    <property type="molecule type" value="Genomic_DNA"/>
</dbReference>
<evidence type="ECO:0000313" key="1">
    <source>
        <dbReference type="EMBL" id="RRJ66405.1"/>
    </source>
</evidence>
<accession>A0A3P3U7T6</accession>
<comment type="caution">
    <text evidence="1">The sequence shown here is derived from an EMBL/GenBank/DDBJ whole genome shotgun (WGS) entry which is preliminary data.</text>
</comment>
<reference evidence="1 2" key="1">
    <citation type="submission" date="2018-11" db="EMBL/GenBank/DDBJ databases">
        <title>Genome sequencing of Paenibacillus sp. KCOM 3021 (= ChDC PVNT-B20).</title>
        <authorList>
            <person name="Kook J.-K."/>
            <person name="Park S.-N."/>
            <person name="Lim Y.K."/>
        </authorList>
    </citation>
    <scope>NUCLEOTIDE SEQUENCE [LARGE SCALE GENOMIC DNA]</scope>
    <source>
        <strain evidence="1 2">KCOM 3021</strain>
    </source>
</reference>
<dbReference type="RefSeq" id="WP_128634191.1">
    <property type="nucleotide sequence ID" value="NZ_RRCN01000001.1"/>
</dbReference>
<dbReference type="Gene3D" id="2.10.10.90">
    <property type="match status" value="1"/>
</dbReference>
<proteinExistence type="predicted"/>